<feature type="transmembrane region" description="Helical" evidence="1">
    <location>
        <begin position="225"/>
        <end position="251"/>
    </location>
</feature>
<evidence type="ECO:0000256" key="1">
    <source>
        <dbReference type="SAM" id="Phobius"/>
    </source>
</evidence>
<feature type="transmembrane region" description="Helical" evidence="1">
    <location>
        <begin position="143"/>
        <end position="167"/>
    </location>
</feature>
<evidence type="ECO:0000313" key="3">
    <source>
        <dbReference type="EMBL" id="MBB5808836.1"/>
    </source>
</evidence>
<feature type="transmembrane region" description="Helical" evidence="1">
    <location>
        <begin position="6"/>
        <end position="23"/>
    </location>
</feature>
<evidence type="ECO:0000313" key="4">
    <source>
        <dbReference type="Proteomes" id="UP000552097"/>
    </source>
</evidence>
<sequence>MADLIFLPAAVGIALLGLYKYRALRHAPAERKATIRTVCLSCVFAAPSVLLGAPTVGIALDRVTGVNSLSVLLGFAFALGFVCSIQVMLVYWSHPPARAWRTSRWLVLTYSAIVAAIFVLFALGQRPEEHHHDFAAAYATAPYLAPLLILHFLAYVVGLANVVRLCWRWSLDPRTGDRPWLRRGLRITAIGILFPVAYGSITLVAVIGSWFGAELDVWSSQVAPAVAILGVPLVIVGNCIAAWGTGLTLLWDRITHFTGDLRDYRRLAVLWRALRCVEPEMVHEPASLANRISPRSRLFWRVIEINDWLHQLPAYRDPDVATAARAHANQARLGEQETLALVEAAQLKAALRARAQGSRTKVTAGAHHPDTAADAGLAFAGERQRLVLIARAFNNPLSNAVLDDTGRTG</sequence>
<feature type="transmembrane region" description="Helical" evidence="1">
    <location>
        <begin position="72"/>
        <end position="93"/>
    </location>
</feature>
<feature type="domain" description="DUF6545" evidence="2">
    <location>
        <begin position="260"/>
        <end position="394"/>
    </location>
</feature>
<reference evidence="3 4" key="1">
    <citation type="submission" date="2020-08" db="EMBL/GenBank/DDBJ databases">
        <title>Sequencing the genomes of 1000 actinobacteria strains.</title>
        <authorList>
            <person name="Klenk H.-P."/>
        </authorList>
    </citation>
    <scope>NUCLEOTIDE SEQUENCE [LARGE SCALE GENOMIC DNA]</scope>
    <source>
        <strain evidence="3 4">DSM 45486</strain>
    </source>
</reference>
<keyword evidence="4" id="KW-1185">Reference proteome</keyword>
<dbReference type="InterPro" id="IPR046675">
    <property type="entry name" value="DUF6545"/>
</dbReference>
<protein>
    <submittedName>
        <fullName evidence="3">Ca2+/Na+ antiporter</fullName>
    </submittedName>
</protein>
<dbReference type="AlphaFoldDB" id="A0A7W9HVH0"/>
<comment type="caution">
    <text evidence="3">The sequence shown here is derived from an EMBL/GenBank/DDBJ whole genome shotgun (WGS) entry which is preliminary data.</text>
</comment>
<dbReference type="NCBIfam" id="NF042915">
    <property type="entry name" value="MAB_1171c_fam"/>
    <property type="match status" value="1"/>
</dbReference>
<feature type="transmembrane region" description="Helical" evidence="1">
    <location>
        <begin position="187"/>
        <end position="213"/>
    </location>
</feature>
<keyword evidence="1" id="KW-0472">Membrane</keyword>
<dbReference type="InterPro" id="IPR050039">
    <property type="entry name" value="MAB_1171c-like"/>
</dbReference>
<dbReference type="EMBL" id="JACHMO010000001">
    <property type="protein sequence ID" value="MBB5808836.1"/>
    <property type="molecule type" value="Genomic_DNA"/>
</dbReference>
<evidence type="ECO:0000259" key="2">
    <source>
        <dbReference type="Pfam" id="PF20182"/>
    </source>
</evidence>
<proteinExistence type="predicted"/>
<organism evidence="3 4">
    <name type="scientific">Saccharothrix ecbatanensis</name>
    <dbReference type="NCBI Taxonomy" id="1105145"/>
    <lineage>
        <taxon>Bacteria</taxon>
        <taxon>Bacillati</taxon>
        <taxon>Actinomycetota</taxon>
        <taxon>Actinomycetes</taxon>
        <taxon>Pseudonocardiales</taxon>
        <taxon>Pseudonocardiaceae</taxon>
        <taxon>Saccharothrix</taxon>
    </lineage>
</organism>
<feature type="transmembrane region" description="Helical" evidence="1">
    <location>
        <begin position="35"/>
        <end position="60"/>
    </location>
</feature>
<keyword evidence="1" id="KW-1133">Transmembrane helix</keyword>
<dbReference type="Proteomes" id="UP000552097">
    <property type="component" value="Unassembled WGS sequence"/>
</dbReference>
<gene>
    <name evidence="3" type="ORF">F4560_008604</name>
</gene>
<feature type="transmembrane region" description="Helical" evidence="1">
    <location>
        <begin position="105"/>
        <end position="123"/>
    </location>
</feature>
<name>A0A7W9HVH0_9PSEU</name>
<dbReference type="RefSeq" id="WP_184928691.1">
    <property type="nucleotide sequence ID" value="NZ_JACHMO010000001.1"/>
</dbReference>
<accession>A0A7W9HVH0</accession>
<keyword evidence="1" id="KW-0812">Transmembrane</keyword>
<dbReference type="Pfam" id="PF20182">
    <property type="entry name" value="DUF6545"/>
    <property type="match status" value="1"/>
</dbReference>